<keyword evidence="2" id="KW-0805">Transcription regulation</keyword>
<dbReference type="PANTHER" id="PTHR43214:SF41">
    <property type="entry name" value="NITRATE_NITRITE RESPONSE REGULATOR PROTEIN NARP"/>
    <property type="match status" value="1"/>
</dbReference>
<dbReference type="EMBL" id="CAFBQN010000027">
    <property type="protein sequence ID" value="CAB5056376.1"/>
    <property type="molecule type" value="Genomic_DNA"/>
</dbReference>
<dbReference type="PROSITE" id="PS00622">
    <property type="entry name" value="HTH_LUXR_1"/>
    <property type="match status" value="1"/>
</dbReference>
<accession>A0A6J7TUJ0</accession>
<dbReference type="InterPro" id="IPR011006">
    <property type="entry name" value="CheY-like_superfamily"/>
</dbReference>
<dbReference type="SUPFAM" id="SSF52172">
    <property type="entry name" value="CheY-like"/>
    <property type="match status" value="1"/>
</dbReference>
<dbReference type="EMBL" id="CAEZZF010000024">
    <property type="protein sequence ID" value="CAB4748521.1"/>
    <property type="molecule type" value="Genomic_DNA"/>
</dbReference>
<protein>
    <submittedName>
        <fullName evidence="9">Unannotated protein</fullName>
    </submittedName>
</protein>
<dbReference type="InterPro" id="IPR036388">
    <property type="entry name" value="WH-like_DNA-bd_sf"/>
</dbReference>
<dbReference type="GO" id="GO:0006355">
    <property type="term" value="P:regulation of DNA-templated transcription"/>
    <property type="evidence" value="ECO:0007669"/>
    <property type="project" value="InterPro"/>
</dbReference>
<sequence>MKRVVIIDDHAIVREGLKRALHEAGYDVVSEAATQAQARLVIAQVNPDVIVVDLNLPDGSGFDIITWARKLSTTLGIVVLTLSHDDGHLIGAMQAGASAFVSKSAPMVELLAAIEFSTKSPLSFSAKGLSRAIKTSNDGFHLTPREFDVLALLPTGATTEMIALSLFVSQSTIKTHLASIFRKLEVANRTAAVNKARMNNLVL</sequence>
<dbReference type="SMART" id="SM00421">
    <property type="entry name" value="HTH_LUXR"/>
    <property type="match status" value="1"/>
</dbReference>
<dbReference type="Gene3D" id="1.10.10.10">
    <property type="entry name" value="Winged helix-like DNA-binding domain superfamily/Winged helix DNA-binding domain"/>
    <property type="match status" value="1"/>
</dbReference>
<dbReference type="Pfam" id="PF00072">
    <property type="entry name" value="Response_reg"/>
    <property type="match status" value="1"/>
</dbReference>
<evidence type="ECO:0000256" key="2">
    <source>
        <dbReference type="ARBA" id="ARBA00023015"/>
    </source>
</evidence>
<dbReference type="PANTHER" id="PTHR43214">
    <property type="entry name" value="TWO-COMPONENT RESPONSE REGULATOR"/>
    <property type="match status" value="1"/>
</dbReference>
<evidence type="ECO:0000256" key="3">
    <source>
        <dbReference type="ARBA" id="ARBA00023125"/>
    </source>
</evidence>
<evidence type="ECO:0000256" key="4">
    <source>
        <dbReference type="ARBA" id="ARBA00023163"/>
    </source>
</evidence>
<dbReference type="Pfam" id="PF00196">
    <property type="entry name" value="GerE"/>
    <property type="match status" value="1"/>
</dbReference>
<dbReference type="InterPro" id="IPR016032">
    <property type="entry name" value="Sig_transdc_resp-reg_C-effctor"/>
</dbReference>
<dbReference type="InterPro" id="IPR039420">
    <property type="entry name" value="WalR-like"/>
</dbReference>
<dbReference type="Gene3D" id="3.40.50.2300">
    <property type="match status" value="1"/>
</dbReference>
<evidence type="ECO:0000313" key="7">
    <source>
        <dbReference type="EMBL" id="CAB4748521.1"/>
    </source>
</evidence>
<dbReference type="SMART" id="SM00448">
    <property type="entry name" value="REC"/>
    <property type="match status" value="1"/>
</dbReference>
<keyword evidence="3" id="KW-0238">DNA-binding</keyword>
<evidence type="ECO:0000259" key="5">
    <source>
        <dbReference type="PROSITE" id="PS50043"/>
    </source>
</evidence>
<proteinExistence type="predicted"/>
<keyword evidence="1" id="KW-0597">Phosphoprotein</keyword>
<dbReference type="InterPro" id="IPR000792">
    <property type="entry name" value="Tscrpt_reg_LuxR_C"/>
</dbReference>
<evidence type="ECO:0000313" key="8">
    <source>
        <dbReference type="EMBL" id="CAB5001324.1"/>
    </source>
</evidence>
<evidence type="ECO:0000256" key="1">
    <source>
        <dbReference type="ARBA" id="ARBA00022553"/>
    </source>
</evidence>
<keyword evidence="4" id="KW-0804">Transcription</keyword>
<organism evidence="9">
    <name type="scientific">freshwater metagenome</name>
    <dbReference type="NCBI Taxonomy" id="449393"/>
    <lineage>
        <taxon>unclassified sequences</taxon>
        <taxon>metagenomes</taxon>
        <taxon>ecological metagenomes</taxon>
    </lineage>
</organism>
<dbReference type="CDD" id="cd06170">
    <property type="entry name" value="LuxR_C_like"/>
    <property type="match status" value="1"/>
</dbReference>
<dbReference type="EMBL" id="CAFBPE010000012">
    <property type="protein sequence ID" value="CAB5001324.1"/>
    <property type="molecule type" value="Genomic_DNA"/>
</dbReference>
<dbReference type="GO" id="GO:0003677">
    <property type="term" value="F:DNA binding"/>
    <property type="evidence" value="ECO:0007669"/>
    <property type="project" value="UniProtKB-KW"/>
</dbReference>
<dbReference type="PROSITE" id="PS50110">
    <property type="entry name" value="RESPONSE_REGULATORY"/>
    <property type="match status" value="1"/>
</dbReference>
<dbReference type="PROSITE" id="PS50043">
    <property type="entry name" value="HTH_LUXR_2"/>
    <property type="match status" value="1"/>
</dbReference>
<name>A0A6J7TUJ0_9ZZZZ</name>
<dbReference type="GO" id="GO:0000160">
    <property type="term" value="P:phosphorelay signal transduction system"/>
    <property type="evidence" value="ECO:0007669"/>
    <property type="project" value="InterPro"/>
</dbReference>
<feature type="domain" description="HTH luxR-type" evidence="5">
    <location>
        <begin position="135"/>
        <end position="200"/>
    </location>
</feature>
<dbReference type="InterPro" id="IPR058245">
    <property type="entry name" value="NreC/VraR/RcsB-like_REC"/>
</dbReference>
<dbReference type="SUPFAM" id="SSF46894">
    <property type="entry name" value="C-terminal effector domain of the bipartite response regulators"/>
    <property type="match status" value="1"/>
</dbReference>
<dbReference type="PRINTS" id="PR00038">
    <property type="entry name" value="HTHLUXR"/>
</dbReference>
<gene>
    <name evidence="7" type="ORF">UFOPK2837_00451</name>
    <name evidence="8" type="ORF">UFOPK4065_00298</name>
    <name evidence="9" type="ORF">UFOPK4319_00548</name>
</gene>
<reference evidence="9" key="1">
    <citation type="submission" date="2020-05" db="EMBL/GenBank/DDBJ databases">
        <authorList>
            <person name="Chiriac C."/>
            <person name="Salcher M."/>
            <person name="Ghai R."/>
            <person name="Kavagutti S V."/>
        </authorList>
    </citation>
    <scope>NUCLEOTIDE SEQUENCE</scope>
</reference>
<dbReference type="AlphaFoldDB" id="A0A6J7TUJ0"/>
<evidence type="ECO:0000313" key="9">
    <source>
        <dbReference type="EMBL" id="CAB5056376.1"/>
    </source>
</evidence>
<evidence type="ECO:0000259" key="6">
    <source>
        <dbReference type="PROSITE" id="PS50110"/>
    </source>
</evidence>
<dbReference type="CDD" id="cd17535">
    <property type="entry name" value="REC_NarL-like"/>
    <property type="match status" value="1"/>
</dbReference>
<dbReference type="InterPro" id="IPR001789">
    <property type="entry name" value="Sig_transdc_resp-reg_receiver"/>
</dbReference>
<feature type="domain" description="Response regulatory" evidence="6">
    <location>
        <begin position="3"/>
        <end position="118"/>
    </location>
</feature>